<name>A0A835HEV2_9MAGN</name>
<organism evidence="3 4">
    <name type="scientific">Coptis chinensis</name>
    <dbReference type="NCBI Taxonomy" id="261450"/>
    <lineage>
        <taxon>Eukaryota</taxon>
        <taxon>Viridiplantae</taxon>
        <taxon>Streptophyta</taxon>
        <taxon>Embryophyta</taxon>
        <taxon>Tracheophyta</taxon>
        <taxon>Spermatophyta</taxon>
        <taxon>Magnoliopsida</taxon>
        <taxon>Ranunculales</taxon>
        <taxon>Ranunculaceae</taxon>
        <taxon>Coptidoideae</taxon>
        <taxon>Coptis</taxon>
    </lineage>
</organism>
<dbReference type="InterPro" id="IPR037138">
    <property type="entry name" value="His_deacetylse_dom_sf"/>
</dbReference>
<feature type="compositionally biased region" description="Pro residues" evidence="1">
    <location>
        <begin position="57"/>
        <end position="68"/>
    </location>
</feature>
<dbReference type="GO" id="GO:0000118">
    <property type="term" value="C:histone deacetylase complex"/>
    <property type="evidence" value="ECO:0007669"/>
    <property type="project" value="TreeGrafter"/>
</dbReference>
<reference evidence="3 4" key="1">
    <citation type="submission" date="2020-10" db="EMBL/GenBank/DDBJ databases">
        <title>The Coptis chinensis genome and diversification of protoberbering-type alkaloids.</title>
        <authorList>
            <person name="Wang B."/>
            <person name="Shu S."/>
            <person name="Song C."/>
            <person name="Liu Y."/>
        </authorList>
    </citation>
    <scope>NUCLEOTIDE SEQUENCE [LARGE SCALE GENOMIC DNA]</scope>
    <source>
        <strain evidence="3">HL-2020</strain>
        <tissue evidence="3">Leaf</tissue>
    </source>
</reference>
<dbReference type="Pfam" id="PF00850">
    <property type="entry name" value="Hist_deacetyl"/>
    <property type="match status" value="1"/>
</dbReference>
<dbReference type="Gene3D" id="3.40.800.20">
    <property type="entry name" value="Histone deacetylase domain"/>
    <property type="match status" value="1"/>
</dbReference>
<evidence type="ECO:0000256" key="1">
    <source>
        <dbReference type="SAM" id="MobiDB-lite"/>
    </source>
</evidence>
<dbReference type="EMBL" id="JADFTS010000007">
    <property type="protein sequence ID" value="KAF9596987.1"/>
    <property type="molecule type" value="Genomic_DNA"/>
</dbReference>
<keyword evidence="4" id="KW-1185">Reference proteome</keyword>
<feature type="region of interest" description="Disordered" evidence="1">
    <location>
        <begin position="44"/>
        <end position="69"/>
    </location>
</feature>
<dbReference type="GO" id="GO:0005737">
    <property type="term" value="C:cytoplasm"/>
    <property type="evidence" value="ECO:0007669"/>
    <property type="project" value="TreeGrafter"/>
</dbReference>
<comment type="caution">
    <text evidence="3">The sequence shown here is derived from an EMBL/GenBank/DDBJ whole genome shotgun (WGS) entry which is preliminary data.</text>
</comment>
<dbReference type="AlphaFoldDB" id="A0A835HEV2"/>
<sequence>MLASSFASTGEGTAPVMGVVTPVSADLSALDDALVTFEQSISNRKIHSPGGKHVHSPPSPPPMLPPELKPGRSVRINRSLSVICTEEDKKSADLSALDDALMAFKQSTSNRKIHSPGESSRTSLGLPRLKAANKVASGELHSALALIRPRGHHAEPHTAMGLCIFSNVAIAARCILEKVW</sequence>
<proteinExistence type="predicted"/>
<protein>
    <recommendedName>
        <fullName evidence="2">Histone deacetylase domain-containing protein</fullName>
    </recommendedName>
</protein>
<evidence type="ECO:0000259" key="2">
    <source>
        <dbReference type="Pfam" id="PF00850"/>
    </source>
</evidence>
<dbReference type="Proteomes" id="UP000631114">
    <property type="component" value="Unassembled WGS sequence"/>
</dbReference>
<feature type="compositionally biased region" description="Basic residues" evidence="1">
    <location>
        <begin position="44"/>
        <end position="55"/>
    </location>
</feature>
<dbReference type="OrthoDB" id="424012at2759"/>
<evidence type="ECO:0000313" key="3">
    <source>
        <dbReference type="EMBL" id="KAF9596987.1"/>
    </source>
</evidence>
<gene>
    <name evidence="3" type="ORF">IFM89_014701</name>
</gene>
<dbReference type="PANTHER" id="PTHR10625">
    <property type="entry name" value="HISTONE DEACETYLASE HDAC1-RELATED"/>
    <property type="match status" value="1"/>
</dbReference>
<dbReference type="InterPro" id="IPR023801">
    <property type="entry name" value="His_deacetylse_dom"/>
</dbReference>
<dbReference type="InterPro" id="IPR023696">
    <property type="entry name" value="Ureohydrolase_dom_sf"/>
</dbReference>
<dbReference type="PANTHER" id="PTHR10625:SF25">
    <property type="entry name" value="HISTONE DEACETYLASE 18-RELATED"/>
    <property type="match status" value="1"/>
</dbReference>
<feature type="domain" description="Histone deacetylase" evidence="2">
    <location>
        <begin position="129"/>
        <end position="177"/>
    </location>
</feature>
<dbReference type="SUPFAM" id="SSF52768">
    <property type="entry name" value="Arginase/deacetylase"/>
    <property type="match status" value="1"/>
</dbReference>
<accession>A0A835HEV2</accession>
<dbReference type="GO" id="GO:0040029">
    <property type="term" value="P:epigenetic regulation of gene expression"/>
    <property type="evidence" value="ECO:0007669"/>
    <property type="project" value="TreeGrafter"/>
</dbReference>
<dbReference type="GO" id="GO:0004407">
    <property type="term" value="F:histone deacetylase activity"/>
    <property type="evidence" value="ECO:0007669"/>
    <property type="project" value="TreeGrafter"/>
</dbReference>
<evidence type="ECO:0000313" key="4">
    <source>
        <dbReference type="Proteomes" id="UP000631114"/>
    </source>
</evidence>